<sequence length="89" mass="10038">MKTHRIPKLMVSMLGGVYHYGEIPILSRLSADSSMLVIGIHLEAKLFSVPVRVILSRMLLIQLQTQLAEKNDESTMIHVISASLLRFSY</sequence>
<protein>
    <submittedName>
        <fullName evidence="1">Uncharacterized protein</fullName>
    </submittedName>
</protein>
<comment type="caution">
    <text evidence="1">The sequence shown here is derived from an EMBL/GenBank/DDBJ whole genome shotgun (WGS) entry which is preliminary data.</text>
</comment>
<evidence type="ECO:0000313" key="1">
    <source>
        <dbReference type="EMBL" id="GFU54098.1"/>
    </source>
</evidence>
<name>A0A8X6R7C2_NEPPI</name>
<reference evidence="1" key="1">
    <citation type="submission" date="2020-08" db="EMBL/GenBank/DDBJ databases">
        <title>Multicomponent nature underlies the extraordinary mechanical properties of spider dragline silk.</title>
        <authorList>
            <person name="Kono N."/>
            <person name="Nakamura H."/>
            <person name="Mori M."/>
            <person name="Yoshida Y."/>
            <person name="Ohtoshi R."/>
            <person name="Malay A.D."/>
            <person name="Moran D.A.P."/>
            <person name="Tomita M."/>
            <person name="Numata K."/>
            <person name="Arakawa K."/>
        </authorList>
    </citation>
    <scope>NUCLEOTIDE SEQUENCE</scope>
</reference>
<dbReference type="AlphaFoldDB" id="A0A8X6R7C2"/>
<keyword evidence="2" id="KW-1185">Reference proteome</keyword>
<dbReference type="Proteomes" id="UP000887013">
    <property type="component" value="Unassembled WGS sequence"/>
</dbReference>
<gene>
    <name evidence="1" type="ORF">NPIL_396731</name>
</gene>
<organism evidence="1 2">
    <name type="scientific">Nephila pilipes</name>
    <name type="common">Giant wood spider</name>
    <name type="synonym">Nephila maculata</name>
    <dbReference type="NCBI Taxonomy" id="299642"/>
    <lineage>
        <taxon>Eukaryota</taxon>
        <taxon>Metazoa</taxon>
        <taxon>Ecdysozoa</taxon>
        <taxon>Arthropoda</taxon>
        <taxon>Chelicerata</taxon>
        <taxon>Arachnida</taxon>
        <taxon>Araneae</taxon>
        <taxon>Araneomorphae</taxon>
        <taxon>Entelegynae</taxon>
        <taxon>Araneoidea</taxon>
        <taxon>Nephilidae</taxon>
        <taxon>Nephila</taxon>
    </lineage>
</organism>
<accession>A0A8X6R7C2</accession>
<proteinExistence type="predicted"/>
<evidence type="ECO:0000313" key="2">
    <source>
        <dbReference type="Proteomes" id="UP000887013"/>
    </source>
</evidence>
<dbReference type="EMBL" id="BMAW01039016">
    <property type="protein sequence ID" value="GFU54098.1"/>
    <property type="molecule type" value="Genomic_DNA"/>
</dbReference>